<keyword evidence="2 5" id="KW-0812">Transmembrane</keyword>
<dbReference type="AlphaFoldDB" id="A0A1R1X469"/>
<sequence>MATAQQSYTPIGDGNFDNFGIPETDPAQAQESTTDLYFSEGILALLCYIFGVISSIIVLVYEKKSEYVRYHAWQSVIFTVFVYITSFILSFSSLLMNLFIIVSFFAVLYLSFRALKDSTNHDLYKLPYIGNLAENQVYGTNSLPY</sequence>
<reference evidence="8" key="2">
    <citation type="submission" date="2017-01" db="EMBL/GenBank/DDBJ databases">
        <authorList>
            <person name="Wang Y."/>
            <person name="White M."/>
            <person name="Kvist S."/>
            <person name="Moncalvo J.-M."/>
        </authorList>
    </citation>
    <scope>NUCLEOTIDE SEQUENCE [LARGE SCALE GENOMIC DNA]</scope>
    <source>
        <strain evidence="8">ID-206-W2</strain>
    </source>
</reference>
<evidence type="ECO:0000313" key="7">
    <source>
        <dbReference type="EMBL" id="OMJ19106.1"/>
    </source>
</evidence>
<dbReference type="EMBL" id="LSSM01007048">
    <property type="protein sequence ID" value="OMJ09436.1"/>
    <property type="molecule type" value="Genomic_DNA"/>
</dbReference>
<evidence type="ECO:0000256" key="1">
    <source>
        <dbReference type="ARBA" id="ARBA00004141"/>
    </source>
</evidence>
<keyword evidence="3 5" id="KW-1133">Transmembrane helix</keyword>
<comment type="caution">
    <text evidence="6">The sequence shown here is derived from an EMBL/GenBank/DDBJ whole genome shotgun (WGS) entry which is preliminary data.</text>
</comment>
<evidence type="ECO:0000313" key="6">
    <source>
        <dbReference type="EMBL" id="OMJ09436.1"/>
    </source>
</evidence>
<evidence type="ECO:0000256" key="5">
    <source>
        <dbReference type="SAM" id="Phobius"/>
    </source>
</evidence>
<dbReference type="OrthoDB" id="5546837at2759"/>
<proteinExistence type="predicted"/>
<evidence type="ECO:0000256" key="4">
    <source>
        <dbReference type="ARBA" id="ARBA00023136"/>
    </source>
</evidence>
<dbReference type="InterPro" id="IPR019109">
    <property type="entry name" value="MamF_MmsF"/>
</dbReference>
<dbReference type="PANTHER" id="PTHR36460">
    <property type="entry name" value="UPF0132 DOMAIN PROTEIN (AFU_ORTHOLOGUE AFUA_3G10255)"/>
    <property type="match status" value="1"/>
</dbReference>
<dbReference type="PANTHER" id="PTHR36460:SF1">
    <property type="entry name" value="UPF0132 DOMAIN PROTEIN (AFU_ORTHOLOGUE AFUA_3G10255)"/>
    <property type="match status" value="1"/>
</dbReference>
<reference evidence="6" key="1">
    <citation type="submission" date="2017-01" db="EMBL/GenBank/DDBJ databases">
        <authorList>
            <person name="Mah S.A."/>
            <person name="Swanson W.J."/>
            <person name="Moy G.W."/>
            <person name="Vacquier V.D."/>
        </authorList>
    </citation>
    <scope>NUCLEOTIDE SEQUENCE [LARGE SCALE GENOMIC DNA]</scope>
    <source>
        <strain evidence="6">ID-206-W2</strain>
    </source>
</reference>
<feature type="transmembrane region" description="Helical" evidence="5">
    <location>
        <begin position="42"/>
        <end position="61"/>
    </location>
</feature>
<dbReference type="EMBL" id="LSSM01003100">
    <property type="protein sequence ID" value="OMJ19106.1"/>
    <property type="molecule type" value="Genomic_DNA"/>
</dbReference>
<protein>
    <submittedName>
        <fullName evidence="6">UPF0132 membrane protein</fullName>
    </submittedName>
</protein>
<evidence type="ECO:0000256" key="3">
    <source>
        <dbReference type="ARBA" id="ARBA00022989"/>
    </source>
</evidence>
<comment type="subcellular location">
    <subcellularLocation>
        <location evidence="1">Membrane</location>
        <topology evidence="1">Multi-pass membrane protein</topology>
    </subcellularLocation>
</comment>
<feature type="transmembrane region" description="Helical" evidence="5">
    <location>
        <begin position="73"/>
        <end position="92"/>
    </location>
</feature>
<dbReference type="Proteomes" id="UP000187429">
    <property type="component" value="Unassembled WGS sequence"/>
</dbReference>
<accession>A0A1R1X469</accession>
<organism evidence="6 8">
    <name type="scientific">Smittium culicis</name>
    <dbReference type="NCBI Taxonomy" id="133412"/>
    <lineage>
        <taxon>Eukaryota</taxon>
        <taxon>Fungi</taxon>
        <taxon>Fungi incertae sedis</taxon>
        <taxon>Zoopagomycota</taxon>
        <taxon>Kickxellomycotina</taxon>
        <taxon>Harpellomycetes</taxon>
        <taxon>Harpellales</taxon>
        <taxon>Legeriomycetaceae</taxon>
        <taxon>Smittium</taxon>
    </lineage>
</organism>
<keyword evidence="8" id="KW-1185">Reference proteome</keyword>
<gene>
    <name evidence="6" type="ORF">AYI69_g10671</name>
    <name evidence="7" type="ORF">AYI69_g6760</name>
</gene>
<name>A0A1R1X469_9FUNG</name>
<feature type="transmembrane region" description="Helical" evidence="5">
    <location>
        <begin position="98"/>
        <end position="115"/>
    </location>
</feature>
<dbReference type="GO" id="GO:0016020">
    <property type="term" value="C:membrane"/>
    <property type="evidence" value="ECO:0007669"/>
    <property type="project" value="UniProtKB-SubCell"/>
</dbReference>
<evidence type="ECO:0000313" key="8">
    <source>
        <dbReference type="Proteomes" id="UP000187429"/>
    </source>
</evidence>
<evidence type="ECO:0000256" key="2">
    <source>
        <dbReference type="ARBA" id="ARBA00022692"/>
    </source>
</evidence>
<keyword evidence="4 5" id="KW-0472">Membrane</keyword>
<dbReference type="Pfam" id="PF09685">
    <property type="entry name" value="MamF_MmsF"/>
    <property type="match status" value="1"/>
</dbReference>